<keyword evidence="4" id="KW-0479">Metal-binding</keyword>
<feature type="region of interest" description="Disordered" evidence="13">
    <location>
        <begin position="153"/>
        <end position="252"/>
    </location>
</feature>
<dbReference type="Gene3D" id="3.30.40.10">
    <property type="entry name" value="Zinc/RING finger domain, C3HC4 (zinc finger)"/>
    <property type="match status" value="1"/>
</dbReference>
<feature type="compositionally biased region" description="Acidic residues" evidence="13">
    <location>
        <begin position="176"/>
        <end position="197"/>
    </location>
</feature>
<dbReference type="EC" id="2.3.2.26" evidence="2"/>
<feature type="compositionally biased region" description="Acidic residues" evidence="13">
    <location>
        <begin position="153"/>
        <end position="165"/>
    </location>
</feature>
<dbReference type="GO" id="GO:0006513">
    <property type="term" value="P:protein monoubiquitination"/>
    <property type="evidence" value="ECO:0007669"/>
    <property type="project" value="TreeGrafter"/>
</dbReference>
<evidence type="ECO:0000256" key="3">
    <source>
        <dbReference type="ARBA" id="ARBA00013646"/>
    </source>
</evidence>
<keyword evidence="6" id="KW-0862">Zinc</keyword>
<dbReference type="Pfam" id="PF13923">
    <property type="entry name" value="zf-C3HC4_2"/>
    <property type="match status" value="1"/>
</dbReference>
<evidence type="ECO:0000313" key="15">
    <source>
        <dbReference type="WBParaSite" id="HPLM_0000651801-mRNA-1"/>
    </source>
</evidence>
<evidence type="ECO:0000256" key="8">
    <source>
        <dbReference type="ARBA" id="ARBA00032234"/>
    </source>
</evidence>
<comment type="subunit">
    <text evidence="11">Interacts with UBE2C/UbcH10 (E2 ubiquitin-conjugating enzyme). In vitro, interacts with cyclin-B.</text>
</comment>
<evidence type="ECO:0000256" key="11">
    <source>
        <dbReference type="ARBA" id="ARBA00064185"/>
    </source>
</evidence>
<evidence type="ECO:0000256" key="6">
    <source>
        <dbReference type="ARBA" id="ARBA00022833"/>
    </source>
</evidence>
<comment type="function">
    <text evidence="10">E3 ubiquitin-protein ligase which accepts ubiquitin from specific E2 ubiquitin-conjugating enzymes, and transfers it to substrates, generally promoting their degradation by the proteasome. Independently of its E3 ubiquitin-protein ligase activity, acts as an inhibitor of CPSF3 endonuclease activity by blocking CPSF3 active site.</text>
</comment>
<dbReference type="GO" id="GO:0051865">
    <property type="term" value="P:protein autoubiquitination"/>
    <property type="evidence" value="ECO:0007669"/>
    <property type="project" value="TreeGrafter"/>
</dbReference>
<dbReference type="GO" id="GO:0000151">
    <property type="term" value="C:ubiquitin ligase complex"/>
    <property type="evidence" value="ECO:0007669"/>
    <property type="project" value="TreeGrafter"/>
</dbReference>
<sequence>LVRFVPLQMAPVTTRRAQAQKKKGGVVHQEDSNRYMTSKIVHDTSKTSKLTCFFDESLLACDICLEVMHNAMNVSPCNHKFCAGCIYEWNSLNSKCPKAKKRRDEAQLIELDERELDHLEKWERKRDSDEGDYIDMEDQYFESEDSDAFEVQDEQLEGDDDDVSALDDYSSSERWSDDDMMGSYEDEEDEDDSDIQDEYLSRRNLEKARMERLRREKEERERLKQMEAEQSRKTNAASKKGRTREPRCGTGGNSLFMGSEWHEHSFFLEVKPRAELASLFVDCPSEYAKAEGQLGDDSDKENEGLNMVRVSEHAVELGTPPYLAAGLQLERKLPRFRANISSLTFYPQSLCAPTWADNERLFMCKLHVEADGAPFVPKTFHRLARDICDIEPLEEYCKNTNGATIALSCSQCGHPVVDVKPGHSKHRDGTESGKMHSDWFPNDKKFLLSHSYVAVNKESVIDPEICHDDRLLLCNGCNAELGTVVKNCHNIFLFHHAACTFSVNSKAFLTTRFNSISIFFAQFVLSSCEAQSSLKLVVRSLNKTPHLLIWLLDSYIVAASGELHDEETMESEAEIHPFPAVKMLYKVFDAQSAANDPRANGEDASVGLVDVPLGCCLKLIECLLLSSFSLPLPCRSVGQFYVGFLKLAESV</sequence>
<dbReference type="SUPFAM" id="SSF57850">
    <property type="entry name" value="RING/U-box"/>
    <property type="match status" value="1"/>
</dbReference>
<accession>A0A158QLI0</accession>
<evidence type="ECO:0000256" key="4">
    <source>
        <dbReference type="ARBA" id="ARBA00022723"/>
    </source>
</evidence>
<evidence type="ECO:0000256" key="10">
    <source>
        <dbReference type="ARBA" id="ARBA00053831"/>
    </source>
</evidence>
<dbReference type="GO" id="GO:0005829">
    <property type="term" value="C:cytosol"/>
    <property type="evidence" value="ECO:0007669"/>
    <property type="project" value="TreeGrafter"/>
</dbReference>
<name>A0A158QLI0_HAEPC</name>
<feature type="compositionally biased region" description="Basic and acidic residues" evidence="13">
    <location>
        <begin position="199"/>
        <end position="232"/>
    </location>
</feature>
<dbReference type="PROSITE" id="PS00518">
    <property type="entry name" value="ZF_RING_1"/>
    <property type="match status" value="1"/>
</dbReference>
<evidence type="ECO:0000259" key="14">
    <source>
        <dbReference type="PROSITE" id="PS50089"/>
    </source>
</evidence>
<dbReference type="InterPro" id="IPR013083">
    <property type="entry name" value="Znf_RING/FYVE/PHD"/>
</dbReference>
<dbReference type="WBParaSite" id="HPLM_0000651801-mRNA-1">
    <property type="protein sequence ID" value="HPLM_0000651801-mRNA-1"/>
    <property type="gene ID" value="HPLM_0000651801"/>
</dbReference>
<feature type="domain" description="RING-type" evidence="14">
    <location>
        <begin position="61"/>
        <end position="100"/>
    </location>
</feature>
<evidence type="ECO:0000256" key="13">
    <source>
        <dbReference type="SAM" id="MobiDB-lite"/>
    </source>
</evidence>
<protein>
    <recommendedName>
        <fullName evidence="3">E3 ubiquitin-protein ligase E3D</fullName>
        <ecNumber evidence="2">2.3.2.26</ecNumber>
    </recommendedName>
    <alternativeName>
        <fullName evidence="9">HECT-type E3 ubiquitin transferase E3D</fullName>
    </alternativeName>
    <alternativeName>
        <fullName evidence="8">UbcH10-binding protein with a HECT-like domain</fullName>
    </alternativeName>
    <alternativeName>
        <fullName evidence="7">Ubiquitin-conjugating enzyme E2C-binding protein</fullName>
    </alternativeName>
</protein>
<dbReference type="GO" id="GO:0008270">
    <property type="term" value="F:zinc ion binding"/>
    <property type="evidence" value="ECO:0007669"/>
    <property type="project" value="UniProtKB-KW"/>
</dbReference>
<evidence type="ECO:0000256" key="5">
    <source>
        <dbReference type="ARBA" id="ARBA00022771"/>
    </source>
</evidence>
<evidence type="ECO:0000256" key="1">
    <source>
        <dbReference type="ARBA" id="ARBA00000885"/>
    </source>
</evidence>
<reference evidence="15" key="1">
    <citation type="submission" date="2016-04" db="UniProtKB">
        <authorList>
            <consortium name="WormBaseParasite"/>
        </authorList>
    </citation>
    <scope>IDENTIFICATION</scope>
</reference>
<dbReference type="AlphaFoldDB" id="A0A158QLI0"/>
<dbReference type="GO" id="GO:0061630">
    <property type="term" value="F:ubiquitin protein ligase activity"/>
    <property type="evidence" value="ECO:0007669"/>
    <property type="project" value="UniProtKB-EC"/>
</dbReference>
<dbReference type="GO" id="GO:0000209">
    <property type="term" value="P:protein polyubiquitination"/>
    <property type="evidence" value="ECO:0007669"/>
    <property type="project" value="TreeGrafter"/>
</dbReference>
<dbReference type="GO" id="GO:0043161">
    <property type="term" value="P:proteasome-mediated ubiquitin-dependent protein catabolic process"/>
    <property type="evidence" value="ECO:0007669"/>
    <property type="project" value="TreeGrafter"/>
</dbReference>
<evidence type="ECO:0000256" key="12">
    <source>
        <dbReference type="PROSITE-ProRule" id="PRU00175"/>
    </source>
</evidence>
<dbReference type="PANTHER" id="PTHR31531:SF2">
    <property type="entry name" value="E3 UBIQUITIN-PROTEIN LIGASE E3D"/>
    <property type="match status" value="1"/>
</dbReference>
<dbReference type="GO" id="GO:0005634">
    <property type="term" value="C:nucleus"/>
    <property type="evidence" value="ECO:0007669"/>
    <property type="project" value="TreeGrafter"/>
</dbReference>
<keyword evidence="5 12" id="KW-0863">Zinc-finger</keyword>
<dbReference type="PANTHER" id="PTHR31531">
    <property type="entry name" value="E3 UBIQUITIN-PROTEIN LIGASE E3D FAMILY MEMBER"/>
    <property type="match status" value="1"/>
</dbReference>
<dbReference type="InterPro" id="IPR001841">
    <property type="entry name" value="Znf_RING"/>
</dbReference>
<evidence type="ECO:0000256" key="7">
    <source>
        <dbReference type="ARBA" id="ARBA00029737"/>
    </source>
</evidence>
<dbReference type="Pfam" id="PF09814">
    <property type="entry name" value="HECT_2"/>
    <property type="match status" value="1"/>
</dbReference>
<organism evidence="15">
    <name type="scientific">Haemonchus placei</name>
    <name type="common">Barber's pole worm</name>
    <dbReference type="NCBI Taxonomy" id="6290"/>
    <lineage>
        <taxon>Eukaryota</taxon>
        <taxon>Metazoa</taxon>
        <taxon>Ecdysozoa</taxon>
        <taxon>Nematoda</taxon>
        <taxon>Chromadorea</taxon>
        <taxon>Rhabditida</taxon>
        <taxon>Rhabditina</taxon>
        <taxon>Rhabditomorpha</taxon>
        <taxon>Strongyloidea</taxon>
        <taxon>Trichostrongylidae</taxon>
        <taxon>Haemonchus</taxon>
    </lineage>
</organism>
<dbReference type="GO" id="GO:0030332">
    <property type="term" value="F:cyclin binding"/>
    <property type="evidence" value="ECO:0007669"/>
    <property type="project" value="TreeGrafter"/>
</dbReference>
<evidence type="ECO:0000256" key="2">
    <source>
        <dbReference type="ARBA" id="ARBA00012485"/>
    </source>
</evidence>
<dbReference type="InterPro" id="IPR019193">
    <property type="entry name" value="UBQ-conj_enz_E2-bd_prot"/>
</dbReference>
<dbReference type="GO" id="GO:0031624">
    <property type="term" value="F:ubiquitin conjugating enzyme binding"/>
    <property type="evidence" value="ECO:0007669"/>
    <property type="project" value="TreeGrafter"/>
</dbReference>
<dbReference type="PROSITE" id="PS50089">
    <property type="entry name" value="ZF_RING_2"/>
    <property type="match status" value="1"/>
</dbReference>
<proteinExistence type="predicted"/>
<evidence type="ECO:0000256" key="9">
    <source>
        <dbReference type="ARBA" id="ARBA00032298"/>
    </source>
</evidence>
<dbReference type="InterPro" id="IPR017907">
    <property type="entry name" value="Znf_RING_CS"/>
</dbReference>
<dbReference type="SMART" id="SM00184">
    <property type="entry name" value="RING"/>
    <property type="match status" value="1"/>
</dbReference>
<comment type="catalytic activity">
    <reaction evidence="1">
        <text>S-ubiquitinyl-[E2 ubiquitin-conjugating enzyme]-L-cysteine + [acceptor protein]-L-lysine = [E2 ubiquitin-conjugating enzyme]-L-cysteine + N(6)-ubiquitinyl-[acceptor protein]-L-lysine.</text>
        <dbReference type="EC" id="2.3.2.26"/>
    </reaction>
</comment>